<dbReference type="EMBL" id="GBXM01057456">
    <property type="protein sequence ID" value="JAH51121.1"/>
    <property type="molecule type" value="Transcribed_RNA"/>
</dbReference>
<sequence length="21" mass="2679">MHYMQFPLFPHIFLWSPMKMP</sequence>
<protein>
    <submittedName>
        <fullName evidence="1">Uncharacterized protein</fullName>
    </submittedName>
</protein>
<proteinExistence type="predicted"/>
<reference evidence="1" key="2">
    <citation type="journal article" date="2015" name="Fish Shellfish Immunol.">
        <title>Early steps in the European eel (Anguilla anguilla)-Vibrio vulnificus interaction in the gills: Role of the RtxA13 toxin.</title>
        <authorList>
            <person name="Callol A."/>
            <person name="Pajuelo D."/>
            <person name="Ebbesson L."/>
            <person name="Teles M."/>
            <person name="MacKenzie S."/>
            <person name="Amaro C."/>
        </authorList>
    </citation>
    <scope>NUCLEOTIDE SEQUENCE</scope>
</reference>
<name>A0A0E9TBY4_ANGAN</name>
<evidence type="ECO:0000313" key="1">
    <source>
        <dbReference type="EMBL" id="JAH51121.1"/>
    </source>
</evidence>
<accession>A0A0E9TBY4</accession>
<reference evidence="1" key="1">
    <citation type="submission" date="2014-11" db="EMBL/GenBank/DDBJ databases">
        <authorList>
            <person name="Amaro Gonzalez C."/>
        </authorList>
    </citation>
    <scope>NUCLEOTIDE SEQUENCE</scope>
</reference>
<dbReference type="AlphaFoldDB" id="A0A0E9TBY4"/>
<organism evidence="1">
    <name type="scientific">Anguilla anguilla</name>
    <name type="common">European freshwater eel</name>
    <name type="synonym">Muraena anguilla</name>
    <dbReference type="NCBI Taxonomy" id="7936"/>
    <lineage>
        <taxon>Eukaryota</taxon>
        <taxon>Metazoa</taxon>
        <taxon>Chordata</taxon>
        <taxon>Craniata</taxon>
        <taxon>Vertebrata</taxon>
        <taxon>Euteleostomi</taxon>
        <taxon>Actinopterygii</taxon>
        <taxon>Neopterygii</taxon>
        <taxon>Teleostei</taxon>
        <taxon>Anguilliformes</taxon>
        <taxon>Anguillidae</taxon>
        <taxon>Anguilla</taxon>
    </lineage>
</organism>